<gene>
    <name evidence="7" type="ORF">C7M84_019905</name>
</gene>
<evidence type="ECO:0000256" key="6">
    <source>
        <dbReference type="SAM" id="Phobius"/>
    </source>
</evidence>
<comment type="catalytic activity">
    <reaction evidence="3">
        <text>3-O-[beta-D-GlcA-(1-&gt;3)-beta-D-Gal-(1-&gt;3)-beta-D-Gal-(1-&gt;4)-beta-D-2-O-P-Xyl]-L-seryl-[protein] + H2O = 3-O-(beta-D-GlcA-(1-&gt;3)-beta-D-Gal-(1-&gt;3)-beta-D-Gal-(1-&gt;4)-beta-D-Xyl)-L-seryl-[protein] + phosphate</text>
        <dbReference type="Rhea" id="RHEA:56512"/>
        <dbReference type="Rhea" id="RHEA-COMP:12573"/>
        <dbReference type="Rhea" id="RHEA-COMP:14559"/>
        <dbReference type="ChEBI" id="CHEBI:15377"/>
        <dbReference type="ChEBI" id="CHEBI:43474"/>
        <dbReference type="ChEBI" id="CHEBI:132093"/>
        <dbReference type="ChEBI" id="CHEBI:140495"/>
    </reaction>
</comment>
<keyword evidence="8" id="KW-1185">Reference proteome</keyword>
<evidence type="ECO:0000256" key="2">
    <source>
        <dbReference type="ARBA" id="ARBA00022801"/>
    </source>
</evidence>
<dbReference type="CDD" id="cd07061">
    <property type="entry name" value="HP_HAP_like"/>
    <property type="match status" value="1"/>
</dbReference>
<evidence type="ECO:0000256" key="5">
    <source>
        <dbReference type="ARBA" id="ARBA00041499"/>
    </source>
</evidence>
<reference evidence="7 8" key="2">
    <citation type="submission" date="2019-01" db="EMBL/GenBank/DDBJ databases">
        <title>The decoding of complex shrimp genome reveals the adaptation for benthos swimmer, frequently molting mechanism and breeding impact on genome.</title>
        <authorList>
            <person name="Sun Y."/>
            <person name="Gao Y."/>
            <person name="Yu Y."/>
        </authorList>
    </citation>
    <scope>NUCLEOTIDE SEQUENCE [LARGE SCALE GENOMIC DNA]</scope>
    <source>
        <tissue evidence="7">Muscle</tissue>
    </source>
</reference>
<dbReference type="EMBL" id="QCYY01003745">
    <property type="protein sequence ID" value="ROT62265.1"/>
    <property type="molecule type" value="Genomic_DNA"/>
</dbReference>
<dbReference type="Pfam" id="PF00328">
    <property type="entry name" value="His_Phos_2"/>
    <property type="match status" value="1"/>
</dbReference>
<dbReference type="AlphaFoldDB" id="A0A3R7LR78"/>
<keyword evidence="6" id="KW-1133">Transmembrane helix</keyword>
<proteinExistence type="inferred from homology"/>
<name>A0A3R7LR78_PENVA</name>
<dbReference type="STRING" id="6689.A0A3R7LR78"/>
<sequence length="494" mass="56345">MRWHKKFKVLRCYILILGWLGILLLFLSYWRVESDSAHPPPPLVVNTGMQPMSGQVLQQDKPRSKKLRHQCNPPDRIQRHQEGVLPSQYELIGVLIAFRHGDRGPLLPVSNLSSINCGHKSYGTPLYKKYVSDILNTSKTNTYINFVGPFMKYPLLPPPSKCNIGHLTPQGVAQHLQLGKVLKEVYSDELNLIGIKQELDDIVVYSTKYRRTFQSLLAFLYAFLPGFNISKIRIRDGKGVSFCENECHCDKIDFYDQKYEQERQDYRKSHPGVMDLVRRLSPLIKASPTADDITNPRVMQDALLSYVCHGASLPCNEGKCVRVEEVTSLISYADWEGKQKRTSAQRKAAKLKSYGMLKNIMLSIDGMIGEGKPRVVVYSGHDKTLKYLLDSLSIPNYPLPHYASRLILEVYHNSTNLQDIHQRSNYFFRVVYNGKDITKLIPFCGTITLKQLKFGGVKRGSINLCSLGNLENYLKPQVYFKEFNAASFKAACRK</sequence>
<keyword evidence="2" id="KW-0378">Hydrolase</keyword>
<keyword evidence="6" id="KW-0812">Transmembrane</keyword>
<comment type="similarity">
    <text evidence="1">Belongs to the histidine acid phosphatase family.</text>
</comment>
<keyword evidence="6" id="KW-0472">Membrane</keyword>
<dbReference type="GO" id="GO:0016791">
    <property type="term" value="F:phosphatase activity"/>
    <property type="evidence" value="ECO:0007669"/>
    <property type="project" value="TreeGrafter"/>
</dbReference>
<dbReference type="GO" id="GO:0006024">
    <property type="term" value="P:glycosaminoglycan biosynthetic process"/>
    <property type="evidence" value="ECO:0007669"/>
    <property type="project" value="TreeGrafter"/>
</dbReference>
<accession>A0A3R7LR78</accession>
<evidence type="ECO:0000256" key="1">
    <source>
        <dbReference type="ARBA" id="ARBA00005375"/>
    </source>
</evidence>
<dbReference type="SUPFAM" id="SSF53254">
    <property type="entry name" value="Phosphoglycerate mutase-like"/>
    <property type="match status" value="1"/>
</dbReference>
<comment type="caution">
    <text evidence="7">The sequence shown here is derived from an EMBL/GenBank/DDBJ whole genome shotgun (WGS) entry which is preliminary data.</text>
</comment>
<dbReference type="GO" id="GO:0005794">
    <property type="term" value="C:Golgi apparatus"/>
    <property type="evidence" value="ECO:0007669"/>
    <property type="project" value="TreeGrafter"/>
</dbReference>
<protein>
    <recommendedName>
        <fullName evidence="4">2-phosphoxylose phosphatase 1</fullName>
    </recommendedName>
    <alternativeName>
        <fullName evidence="5">Acid phosphatase-like protein 2</fullName>
    </alternativeName>
</protein>
<organism evidence="7 8">
    <name type="scientific">Penaeus vannamei</name>
    <name type="common">Whiteleg shrimp</name>
    <name type="synonym">Litopenaeus vannamei</name>
    <dbReference type="NCBI Taxonomy" id="6689"/>
    <lineage>
        <taxon>Eukaryota</taxon>
        <taxon>Metazoa</taxon>
        <taxon>Ecdysozoa</taxon>
        <taxon>Arthropoda</taxon>
        <taxon>Crustacea</taxon>
        <taxon>Multicrustacea</taxon>
        <taxon>Malacostraca</taxon>
        <taxon>Eumalacostraca</taxon>
        <taxon>Eucarida</taxon>
        <taxon>Decapoda</taxon>
        <taxon>Dendrobranchiata</taxon>
        <taxon>Penaeoidea</taxon>
        <taxon>Penaeidae</taxon>
        <taxon>Penaeus</taxon>
    </lineage>
</organism>
<reference evidence="7 8" key="1">
    <citation type="submission" date="2018-04" db="EMBL/GenBank/DDBJ databases">
        <authorList>
            <person name="Zhang X."/>
            <person name="Yuan J."/>
            <person name="Li F."/>
            <person name="Xiang J."/>
        </authorList>
    </citation>
    <scope>NUCLEOTIDE SEQUENCE [LARGE SCALE GENOMIC DNA]</scope>
    <source>
        <tissue evidence="7">Muscle</tissue>
    </source>
</reference>
<evidence type="ECO:0000256" key="3">
    <source>
        <dbReference type="ARBA" id="ARBA00036311"/>
    </source>
</evidence>
<dbReference type="Proteomes" id="UP000283509">
    <property type="component" value="Unassembled WGS sequence"/>
</dbReference>
<feature type="transmembrane region" description="Helical" evidence="6">
    <location>
        <begin position="12"/>
        <end position="30"/>
    </location>
</feature>
<dbReference type="InterPro" id="IPR000560">
    <property type="entry name" value="His_Pase_clade-2"/>
</dbReference>
<evidence type="ECO:0000313" key="8">
    <source>
        <dbReference type="Proteomes" id="UP000283509"/>
    </source>
</evidence>
<dbReference type="Gene3D" id="3.40.50.1240">
    <property type="entry name" value="Phosphoglycerate mutase-like"/>
    <property type="match status" value="1"/>
</dbReference>
<dbReference type="GO" id="GO:0050650">
    <property type="term" value="P:chondroitin sulfate proteoglycan biosynthetic process"/>
    <property type="evidence" value="ECO:0007669"/>
    <property type="project" value="TreeGrafter"/>
</dbReference>
<dbReference type="OrthoDB" id="10262962at2759"/>
<dbReference type="InterPro" id="IPR050645">
    <property type="entry name" value="Histidine_acid_phosphatase"/>
</dbReference>
<dbReference type="InterPro" id="IPR029033">
    <property type="entry name" value="His_PPase_superfam"/>
</dbReference>
<dbReference type="PANTHER" id="PTHR11567:SF110">
    <property type="entry name" value="2-PHOSPHOXYLOSE PHOSPHATASE 1"/>
    <property type="match status" value="1"/>
</dbReference>
<evidence type="ECO:0000313" key="7">
    <source>
        <dbReference type="EMBL" id="ROT62265.1"/>
    </source>
</evidence>
<evidence type="ECO:0000256" key="4">
    <source>
        <dbReference type="ARBA" id="ARBA00040357"/>
    </source>
</evidence>
<dbReference type="PANTHER" id="PTHR11567">
    <property type="entry name" value="ACID PHOSPHATASE-RELATED"/>
    <property type="match status" value="1"/>
</dbReference>